<comment type="subunit">
    <text evidence="9">Interacts with GDP-bound rab-5. Interacts with alpha-adaptin.</text>
</comment>
<feature type="compositionally biased region" description="Polar residues" evidence="11">
    <location>
        <begin position="660"/>
        <end position="670"/>
    </location>
</feature>
<dbReference type="Pfam" id="PF02204">
    <property type="entry name" value="VPS9"/>
    <property type="match status" value="1"/>
</dbReference>
<dbReference type="FunFam" id="1.20.1050.80:FF:000001">
    <property type="entry name" value="GTPase-activating protein and VPS9 domain-containing protein 1 isoform X1"/>
    <property type="match status" value="1"/>
</dbReference>
<dbReference type="InterPro" id="IPR001936">
    <property type="entry name" value="RasGAP_dom"/>
</dbReference>
<evidence type="ECO:0000259" key="13">
    <source>
        <dbReference type="PROSITE" id="PS51205"/>
    </source>
</evidence>
<dbReference type="PROSITE" id="PS51205">
    <property type="entry name" value="VPS9"/>
    <property type="match status" value="1"/>
</dbReference>
<dbReference type="Gene3D" id="1.10.20.10">
    <property type="entry name" value="Histone, subunit A"/>
    <property type="match status" value="1"/>
</dbReference>
<feature type="compositionally biased region" description="Polar residues" evidence="11">
    <location>
        <begin position="856"/>
        <end position="865"/>
    </location>
</feature>
<reference evidence="14" key="1">
    <citation type="submission" date="2014-01" db="EMBL/GenBank/DDBJ databases">
        <authorList>
            <person name="Aslett M."/>
        </authorList>
    </citation>
    <scope>NUCLEOTIDE SEQUENCE</scope>
</reference>
<gene>
    <name evidence="14" type="ORF">TTRE_0000521101</name>
</gene>
<dbReference type="InterPro" id="IPR009072">
    <property type="entry name" value="Histone-fold"/>
</dbReference>
<dbReference type="InterPro" id="IPR037191">
    <property type="entry name" value="VPS9_dom_sf"/>
</dbReference>
<comment type="function">
    <text evidence="8">Acts both as a GTPase-activating protein (GAP) and a guanine nucleotide exchange factor (GEF), and participates in endocytosis. Acts by regulating the activation of rab-5 by exchanging bound GDP for free GTP at clathrin coated pits.</text>
</comment>
<accession>A0A077ZBJ1</accession>
<dbReference type="GO" id="GO:0030139">
    <property type="term" value="C:endocytic vesicle"/>
    <property type="evidence" value="ECO:0007669"/>
    <property type="project" value="TreeGrafter"/>
</dbReference>
<dbReference type="SMART" id="SM00167">
    <property type="entry name" value="VPS9"/>
    <property type="match status" value="1"/>
</dbReference>
<feature type="compositionally biased region" description="Low complexity" evidence="11">
    <location>
        <begin position="892"/>
        <end position="902"/>
    </location>
</feature>
<dbReference type="GO" id="GO:0030136">
    <property type="term" value="C:clathrin-coated vesicle"/>
    <property type="evidence" value="ECO:0007669"/>
    <property type="project" value="UniProtKB-SubCell"/>
</dbReference>
<dbReference type="CDD" id="cd22905">
    <property type="entry name" value="HFD_Dr1"/>
    <property type="match status" value="1"/>
</dbReference>
<evidence type="ECO:0000256" key="2">
    <source>
        <dbReference type="ARBA" id="ARBA00004170"/>
    </source>
</evidence>
<evidence type="ECO:0000256" key="8">
    <source>
        <dbReference type="ARBA" id="ARBA00057996"/>
    </source>
</evidence>
<dbReference type="GO" id="GO:0016020">
    <property type="term" value="C:membrane"/>
    <property type="evidence" value="ECO:0007669"/>
    <property type="project" value="UniProtKB-SubCell"/>
</dbReference>
<feature type="compositionally biased region" description="Polar residues" evidence="11">
    <location>
        <begin position="769"/>
        <end position="784"/>
    </location>
</feature>
<organism evidence="14 15">
    <name type="scientific">Trichuris trichiura</name>
    <name type="common">Whipworm</name>
    <name type="synonym">Trichocephalus trichiurus</name>
    <dbReference type="NCBI Taxonomy" id="36087"/>
    <lineage>
        <taxon>Eukaryota</taxon>
        <taxon>Metazoa</taxon>
        <taxon>Ecdysozoa</taxon>
        <taxon>Nematoda</taxon>
        <taxon>Enoplea</taxon>
        <taxon>Dorylaimia</taxon>
        <taxon>Trichinellida</taxon>
        <taxon>Trichuridae</taxon>
        <taxon>Trichuris</taxon>
    </lineage>
</organism>
<dbReference type="Gene3D" id="1.20.1050.80">
    <property type="entry name" value="VPS9 domain"/>
    <property type="match status" value="1"/>
</dbReference>
<evidence type="ECO:0000256" key="10">
    <source>
        <dbReference type="ARBA" id="ARBA00074067"/>
    </source>
</evidence>
<dbReference type="EMBL" id="HG806096">
    <property type="protein sequence ID" value="CDW56928.1"/>
    <property type="molecule type" value="Genomic_DNA"/>
</dbReference>
<sequence length="1675" mass="185721">MPFRDDLLNLCYRLRDEKLLVTSELEQILLLNNDVEEGTVGLVKACWIQSHQHETLSRLVQLHVDGSLQNCCAQLSYYENATFRDAISVLPSYTATLTELLRLLLNNSRLVANILHLADTLDPPYSSSDEACRIFFSGAFGCCQFLGDEKCLVEALSCLMRLQLVSNSQLDLRRTLRKGRGSFCKLYRLLIESLFSVKLFLTSALHAPVLRLISENELFLDLDPDRAAMRLSASEKLAYYGAEGSAQYKENVAKYRKTIIQQLVSSTQQFVQSIKASLHCFPPSLAWLLRQLHGMLRYAAKLPPSDCDLVCTELVFTYFLCPAIATPEAFGILSDTTIGNVARFNLIQIGQILQTLAVSQWDSTDPKLVELYGQFEADPVSSIVYSILCNSSGNLTGLEDIYQLDGKLTRHLSAMTIEELDKLVSAYCTFVIVKLAAVPFFKLNLIRRVCESSASPPPEVETVWNEMKQLVSTLPTRFCTSPQQTCSVDGEPTPSRSRSYIKLPKNIGISLMKSPSESDSSNSASTDAPTVLLIPISSSPEPIGLLAEDKVLSMVRQEKYRREENMVCSAKRTRFLLNADAESMGASSDHFDEAVSDEQASMTSSVEQMTNADMSALNDNFSDVDVVPISANVSGRGSPSISGRDTPSSVPLDPNDNAYELSSQSTSGNSARPKVSSGSLVIPAIKEAAMEERFGKFGIPRPTREFHRDETHSMVSDSWSTDVLASDSEMGGETPGAIVINGSQSGLLPDLVPCQTPIMPRFDLVPMKATTSSKVPPSDQSSLCDRSDTWSVDAGASDSENEPGIRQDERLQEFENDVFPSVSGCQPPCSSIQPNSEEGYQPETTAAWERRKKPMQRQSSGSSFHSEVPDDGSLLGNDNLVGGSSSWKDRNQTTSSLSQLPSSFRSYLSPSLSSASVTPTAAAASTEASTVSFHVLEEREELSMMLQPSNSRHRSANFAAAMARKLTPHVSRVISMKAPSFSLSPPYESPRDGLLKSLKFRALRGSSSLHADSSNSYMHIYFFEGKVLPMRSTVSHQSPAVSTAPIEDVDMDTGDQILEKYRAMRTVGNGSYDLIAPCGGDPPIVKMSEATLADRSSSNDNPMPYFDGTNVTQCQAFGDAKRKLRLLLSSVDVDSLPVTLSRLSLSKELKEGEELLQFLRTMLADTVVTEAKSLSVQLEDLMRLVTMFDAKGIRKLLKTMHDERCRRSAYAAYLQQSKLTLLQQRSLLQRMLGRVQREQRLAVRSVLELCVHLFLEQRCDSQLKAFVQQFQQLQTQDEKTDLLERFLKTIYCSAETEPMLQGCTSKQISYAQACIERLVLTRIYFSALYPNGDGDIMRDKLFHETVERLSATITPGHKNIAIPSMYHAESPWPSAQAELAIINTPREKVNCVRRCCETVLHLLSISGSNVPSADDIMPVLVFVVIKTNPEALLSTIQYVNGFYGNRLRGEDAYWWAQFCSAVEFIKILADMDTMADEGEEPGIPRASLNKVIRDTLPHARLSGDFRDMLHECCLQFVKYVGTEANRICVDEQKKTINKEHLFQAVANMGFGSDYIDAGRSVLDKCNEEASRRLKRQSTRLEKCGIPEDELLKTQQELFAKARLEQATAEQLQVSWFQQRLQEHARLQQQQQQADGASNACSTANFSDGAQIHSLINLRHVSSKAAADSDEDYDAE</sequence>
<protein>
    <recommendedName>
        <fullName evidence="10">Receptor-mediated endocytosis protein 6</fullName>
    </recommendedName>
</protein>
<dbReference type="SUPFAM" id="SSF47113">
    <property type="entry name" value="Histone-fold"/>
    <property type="match status" value="1"/>
</dbReference>
<evidence type="ECO:0000256" key="4">
    <source>
        <dbReference type="ARBA" id="ARBA00022468"/>
    </source>
</evidence>
<feature type="compositionally biased region" description="Polar residues" evidence="11">
    <location>
        <begin position="633"/>
        <end position="649"/>
    </location>
</feature>
<keyword evidence="5" id="KW-0254">Endocytosis</keyword>
<reference evidence="14" key="2">
    <citation type="submission" date="2014-03" db="EMBL/GenBank/DDBJ databases">
        <title>The whipworm genome and dual-species transcriptomics of an intimate host-pathogen interaction.</title>
        <authorList>
            <person name="Foth B.J."/>
            <person name="Tsai I.J."/>
            <person name="Reid A.J."/>
            <person name="Bancroft A.J."/>
            <person name="Nichol S."/>
            <person name="Tracey A."/>
            <person name="Holroyd N."/>
            <person name="Cotton J.A."/>
            <person name="Stanley E.J."/>
            <person name="Zarowiecki M."/>
            <person name="Liu J.Z."/>
            <person name="Huckvale T."/>
            <person name="Cooper P.J."/>
            <person name="Grencis R.K."/>
            <person name="Berriman M."/>
        </authorList>
    </citation>
    <scope>NUCLEOTIDE SEQUENCE [LARGE SCALE GENOMIC DNA]</scope>
</reference>
<feature type="compositionally biased region" description="Polar residues" evidence="11">
    <location>
        <begin position="598"/>
        <end position="607"/>
    </location>
</feature>
<dbReference type="STRING" id="36087.A0A077ZBJ1"/>
<dbReference type="GO" id="GO:0005096">
    <property type="term" value="F:GTPase activator activity"/>
    <property type="evidence" value="ECO:0007669"/>
    <property type="project" value="UniProtKB-KW"/>
</dbReference>
<dbReference type="SUPFAM" id="SSF48350">
    <property type="entry name" value="GTPase activation domain, GAP"/>
    <property type="match status" value="1"/>
</dbReference>
<keyword evidence="4" id="KW-0343">GTPase activation</keyword>
<dbReference type="GO" id="GO:0031267">
    <property type="term" value="F:small GTPase binding"/>
    <property type="evidence" value="ECO:0007669"/>
    <property type="project" value="TreeGrafter"/>
</dbReference>
<dbReference type="PANTHER" id="PTHR23101">
    <property type="entry name" value="RAB GDP/GTP EXCHANGE FACTOR"/>
    <property type="match status" value="1"/>
</dbReference>
<dbReference type="GO" id="GO:0005085">
    <property type="term" value="F:guanyl-nucleotide exchange factor activity"/>
    <property type="evidence" value="ECO:0007669"/>
    <property type="project" value="UniProtKB-KW"/>
</dbReference>
<feature type="region of interest" description="Disordered" evidence="11">
    <location>
        <begin position="633"/>
        <end position="677"/>
    </location>
</feature>
<dbReference type="InterPro" id="IPR008936">
    <property type="entry name" value="Rho_GTPase_activation_prot"/>
</dbReference>
<evidence type="ECO:0000256" key="6">
    <source>
        <dbReference type="ARBA" id="ARBA00022658"/>
    </source>
</evidence>
<dbReference type="Proteomes" id="UP000030665">
    <property type="component" value="Unassembled WGS sequence"/>
</dbReference>
<feature type="region of interest" description="Disordered" evidence="11">
    <location>
        <begin position="588"/>
        <end position="607"/>
    </location>
</feature>
<dbReference type="PROSITE" id="PS50018">
    <property type="entry name" value="RAS_GTPASE_ACTIV_2"/>
    <property type="match status" value="1"/>
</dbReference>
<evidence type="ECO:0000256" key="3">
    <source>
        <dbReference type="ARBA" id="ARBA00008489"/>
    </source>
</evidence>
<dbReference type="Gene3D" id="1.10.506.10">
    <property type="entry name" value="GTPase Activation - p120gap, domain 1"/>
    <property type="match status" value="1"/>
</dbReference>
<dbReference type="GO" id="GO:0051049">
    <property type="term" value="P:regulation of transport"/>
    <property type="evidence" value="ECO:0007669"/>
    <property type="project" value="UniProtKB-ARBA"/>
</dbReference>
<dbReference type="InterPro" id="IPR003958">
    <property type="entry name" value="CBFA_NFYB_domain"/>
</dbReference>
<keyword evidence="6" id="KW-0344">Guanine-nucleotide releasing factor</keyword>
<evidence type="ECO:0000256" key="11">
    <source>
        <dbReference type="SAM" id="MobiDB-lite"/>
    </source>
</evidence>
<dbReference type="AlphaFoldDB" id="A0A077ZBJ1"/>
<dbReference type="InterPro" id="IPR041545">
    <property type="entry name" value="DUF5601"/>
</dbReference>
<dbReference type="SUPFAM" id="SSF109993">
    <property type="entry name" value="VPS9 domain"/>
    <property type="match status" value="1"/>
</dbReference>
<evidence type="ECO:0000256" key="5">
    <source>
        <dbReference type="ARBA" id="ARBA00022583"/>
    </source>
</evidence>
<comment type="similarity">
    <text evidence="3">Belongs to the GAPVD1 family.</text>
</comment>
<name>A0A077ZBJ1_TRITR</name>
<evidence type="ECO:0000313" key="14">
    <source>
        <dbReference type="EMBL" id="CDW56928.1"/>
    </source>
</evidence>
<feature type="domain" description="Ras-GAP" evidence="12">
    <location>
        <begin position="162"/>
        <end position="358"/>
    </location>
</feature>
<dbReference type="Pfam" id="PF18151">
    <property type="entry name" value="DUF5601"/>
    <property type="match status" value="1"/>
</dbReference>
<evidence type="ECO:0000256" key="1">
    <source>
        <dbReference type="ARBA" id="ARBA00004132"/>
    </source>
</evidence>
<dbReference type="GO" id="GO:0046982">
    <property type="term" value="F:protein heterodimerization activity"/>
    <property type="evidence" value="ECO:0007669"/>
    <property type="project" value="InterPro"/>
</dbReference>
<proteinExistence type="inferred from homology"/>
<dbReference type="InterPro" id="IPR045046">
    <property type="entry name" value="Vps9-like"/>
</dbReference>
<feature type="compositionally biased region" description="Polar residues" evidence="11">
    <location>
        <begin position="828"/>
        <end position="844"/>
    </location>
</feature>
<feature type="region of interest" description="Disordered" evidence="11">
    <location>
        <begin position="819"/>
        <end position="902"/>
    </location>
</feature>
<dbReference type="Pfam" id="PF00808">
    <property type="entry name" value="CBFD_NFYB_HMF"/>
    <property type="match status" value="1"/>
</dbReference>
<evidence type="ECO:0000256" key="9">
    <source>
        <dbReference type="ARBA" id="ARBA00065347"/>
    </source>
</evidence>
<feature type="region of interest" description="Disordered" evidence="11">
    <location>
        <begin position="769"/>
        <end position="807"/>
    </location>
</feature>
<dbReference type="GO" id="GO:0005829">
    <property type="term" value="C:cytosol"/>
    <property type="evidence" value="ECO:0007669"/>
    <property type="project" value="TreeGrafter"/>
</dbReference>
<evidence type="ECO:0000259" key="12">
    <source>
        <dbReference type="PROSITE" id="PS50018"/>
    </source>
</evidence>
<dbReference type="PANTHER" id="PTHR23101:SF25">
    <property type="entry name" value="GTPASE-ACTIVATING PROTEIN AND VPS9 DOMAIN-CONTAINING PROTEIN 1"/>
    <property type="match status" value="1"/>
</dbReference>
<feature type="domain" description="VPS9" evidence="13">
    <location>
        <begin position="1336"/>
        <end position="1474"/>
    </location>
</feature>
<keyword evidence="7" id="KW-0472">Membrane</keyword>
<dbReference type="InterPro" id="IPR003123">
    <property type="entry name" value="VPS9"/>
</dbReference>
<dbReference type="OrthoDB" id="10264848at2759"/>
<comment type="subcellular location">
    <subcellularLocation>
        <location evidence="1">Cytoplasmic vesicle</location>
        <location evidence="1">Clathrin-coated vesicle</location>
    </subcellularLocation>
    <subcellularLocation>
        <location evidence="2">Membrane</location>
        <topology evidence="2">Peripheral membrane protein</topology>
    </subcellularLocation>
</comment>
<evidence type="ECO:0000313" key="15">
    <source>
        <dbReference type="Proteomes" id="UP000030665"/>
    </source>
</evidence>
<keyword evidence="15" id="KW-1185">Reference proteome</keyword>
<evidence type="ECO:0000256" key="7">
    <source>
        <dbReference type="ARBA" id="ARBA00023136"/>
    </source>
</evidence>
<dbReference type="GO" id="GO:0006897">
    <property type="term" value="P:endocytosis"/>
    <property type="evidence" value="ECO:0007669"/>
    <property type="project" value="UniProtKB-KW"/>
</dbReference>
<dbReference type="Gene3D" id="1.10.246.120">
    <property type="match status" value="1"/>
</dbReference>
<dbReference type="Pfam" id="PF00616">
    <property type="entry name" value="RasGAP"/>
    <property type="match status" value="1"/>
</dbReference>